<dbReference type="EMBL" id="OJIN01000071">
    <property type="protein sequence ID" value="SPD72977.1"/>
    <property type="molecule type" value="Genomic_DNA"/>
</dbReference>
<evidence type="ECO:0000313" key="1">
    <source>
        <dbReference type="EMBL" id="SPD72977.1"/>
    </source>
</evidence>
<gene>
    <name evidence="1" type="ORF">PITCH_A1620021</name>
</gene>
<sequence>MIFHFSQCKKNLDESYYMYSMSIHHGHTRFKPGNFSLNTIGKIRQKIPLDVFDYQILLDALAEYRKPRDKITRLLSGGEIVRIKKGLYCFGEAFRRGPIIREYLANTIYGPSYVSLEYALSYHGLIPERVETVTSVSTQRSRNFNTPFGVFTYQMMSSPRYATGAVFETIGGITVMVASPEKALADKVWTDKRFTGLRISDYDAYLCDDLRIDPDGLTRLDHKRLQAIATVYNSPKINNLVRYLGRQKEISDA</sequence>
<evidence type="ECO:0008006" key="2">
    <source>
        <dbReference type="Google" id="ProtNLM"/>
    </source>
</evidence>
<proteinExistence type="predicted"/>
<dbReference type="AlphaFoldDB" id="A0A445MU09"/>
<name>A0A445MU09_9BACT</name>
<reference evidence="1" key="1">
    <citation type="submission" date="2018-01" db="EMBL/GenBank/DDBJ databases">
        <authorList>
            <person name="Regsiter A."/>
            <person name="William W."/>
        </authorList>
    </citation>
    <scope>NUCLEOTIDE SEQUENCE</scope>
    <source>
        <strain evidence="1">TRIP AH-1</strain>
    </source>
</reference>
<organism evidence="1">
    <name type="scientific">uncultured Desulfobacterium sp</name>
    <dbReference type="NCBI Taxonomy" id="201089"/>
    <lineage>
        <taxon>Bacteria</taxon>
        <taxon>Pseudomonadati</taxon>
        <taxon>Thermodesulfobacteriota</taxon>
        <taxon>Desulfobacteria</taxon>
        <taxon>Desulfobacterales</taxon>
        <taxon>Desulfobacteriaceae</taxon>
        <taxon>Desulfobacterium</taxon>
        <taxon>environmental samples</taxon>
    </lineage>
</organism>
<accession>A0A445MU09</accession>
<protein>
    <recommendedName>
        <fullName evidence="2">Transcriptional regulator, AbiEi antitoxin, Type IV TA system</fullName>
    </recommendedName>
</protein>